<dbReference type="Proteomes" id="UP000289857">
    <property type="component" value="Unassembled WGS sequence"/>
</dbReference>
<dbReference type="AlphaFoldDB" id="A0A4Q1K9R4"/>
<feature type="signal peptide" evidence="1">
    <location>
        <begin position="1"/>
        <end position="19"/>
    </location>
</feature>
<accession>A0A4Q1K9R4</accession>
<reference evidence="3" key="1">
    <citation type="submission" date="2019-01" db="EMBL/GenBank/DDBJ databases">
        <title>Cytophagaceae bacterium strain CAR-16.</title>
        <authorList>
            <person name="Chen W.-M."/>
        </authorList>
    </citation>
    <scope>NUCLEOTIDE SEQUENCE [LARGE SCALE GENOMIC DNA]</scope>
    <source>
        <strain evidence="3">WWJ-16</strain>
    </source>
</reference>
<name>A0A4Q1K9R4_9FLAO</name>
<gene>
    <name evidence="2" type="ORF">EQG61_04975</name>
</gene>
<dbReference type="EMBL" id="SBKN01000002">
    <property type="protein sequence ID" value="RXR23326.1"/>
    <property type="molecule type" value="Genomic_DNA"/>
</dbReference>
<sequence length="114" mass="12294">MKNLHITFLILASVVGFWACSSDTTQDLSDLVTDPTYTRDIQPVMSAACTSCHSNGDQFPDLDSYTAVKEAAELGELVCRVQGACNDIMPPDGALPTNTVTMIGLWKDHGCPEN</sequence>
<evidence type="ECO:0008006" key="4">
    <source>
        <dbReference type="Google" id="ProtNLM"/>
    </source>
</evidence>
<evidence type="ECO:0000256" key="1">
    <source>
        <dbReference type="SAM" id="SignalP"/>
    </source>
</evidence>
<evidence type="ECO:0000313" key="3">
    <source>
        <dbReference type="Proteomes" id="UP000289857"/>
    </source>
</evidence>
<protein>
    <recommendedName>
        <fullName evidence="4">Cytochrome c domain-containing protein</fullName>
    </recommendedName>
</protein>
<dbReference type="RefSeq" id="WP_129460806.1">
    <property type="nucleotide sequence ID" value="NZ_SBKN01000002.1"/>
</dbReference>
<organism evidence="2 3">
    <name type="scientific">Flavobacterium stagni</name>
    <dbReference type="NCBI Taxonomy" id="2506421"/>
    <lineage>
        <taxon>Bacteria</taxon>
        <taxon>Pseudomonadati</taxon>
        <taxon>Bacteroidota</taxon>
        <taxon>Flavobacteriia</taxon>
        <taxon>Flavobacteriales</taxon>
        <taxon>Flavobacteriaceae</taxon>
        <taxon>Flavobacterium</taxon>
    </lineage>
</organism>
<feature type="chain" id="PRO_5020716942" description="Cytochrome c domain-containing protein" evidence="1">
    <location>
        <begin position="20"/>
        <end position="114"/>
    </location>
</feature>
<evidence type="ECO:0000313" key="2">
    <source>
        <dbReference type="EMBL" id="RXR23326.1"/>
    </source>
</evidence>
<keyword evidence="3" id="KW-1185">Reference proteome</keyword>
<keyword evidence="1" id="KW-0732">Signal</keyword>
<comment type="caution">
    <text evidence="2">The sequence shown here is derived from an EMBL/GenBank/DDBJ whole genome shotgun (WGS) entry which is preliminary data.</text>
</comment>
<proteinExistence type="predicted"/>
<dbReference type="OrthoDB" id="9786191at2"/>